<feature type="domain" description="UPAR/Ly6" evidence="9">
    <location>
        <begin position="114"/>
        <end position="191"/>
    </location>
</feature>
<comment type="subcellular location">
    <subcellularLocation>
        <location evidence="1">Cell membrane</location>
    </subcellularLocation>
    <subcellularLocation>
        <location evidence="2">Secreted</location>
    </subcellularLocation>
</comment>
<keyword evidence="4" id="KW-0964">Secreted</keyword>
<evidence type="ECO:0000256" key="4">
    <source>
        <dbReference type="ARBA" id="ARBA00022525"/>
    </source>
</evidence>
<dbReference type="Gene3D" id="2.10.60.10">
    <property type="entry name" value="CD59"/>
    <property type="match status" value="2"/>
</dbReference>
<dbReference type="OMA" id="ILMCAIL"/>
<evidence type="ECO:0000256" key="2">
    <source>
        <dbReference type="ARBA" id="ARBA00004613"/>
    </source>
</evidence>
<dbReference type="STRING" id="30732.ENSOMEP00000027850"/>
<feature type="domain" description="UPAR/Ly6" evidence="9">
    <location>
        <begin position="19"/>
        <end position="112"/>
    </location>
</feature>
<dbReference type="InterPro" id="IPR016054">
    <property type="entry name" value="LY6_UPA_recep-like"/>
</dbReference>
<feature type="signal peptide" evidence="8">
    <location>
        <begin position="1"/>
        <end position="18"/>
    </location>
</feature>
<evidence type="ECO:0000256" key="1">
    <source>
        <dbReference type="ARBA" id="ARBA00004236"/>
    </source>
</evidence>
<dbReference type="AlphaFoldDB" id="A0A3B3DEL9"/>
<keyword evidence="11" id="KW-1185">Reference proteome</keyword>
<evidence type="ECO:0000256" key="6">
    <source>
        <dbReference type="ARBA" id="ARBA00023136"/>
    </source>
</evidence>
<dbReference type="InterPro" id="IPR050918">
    <property type="entry name" value="CNF-like_PLA2_Inhibitor"/>
</dbReference>
<proteinExistence type="predicted"/>
<dbReference type="GeneTree" id="ENSGT00940000163304"/>
<evidence type="ECO:0000313" key="10">
    <source>
        <dbReference type="Ensembl" id="ENSOMEP00000027850.1"/>
    </source>
</evidence>
<dbReference type="PANTHER" id="PTHR20914">
    <property type="entry name" value="LY6/PLAUR DOMAIN-CONTAINING PROTEIN 8"/>
    <property type="match status" value="1"/>
</dbReference>
<organism evidence="10 11">
    <name type="scientific">Oryzias melastigma</name>
    <name type="common">Marine medaka</name>
    <dbReference type="NCBI Taxonomy" id="30732"/>
    <lineage>
        <taxon>Eukaryota</taxon>
        <taxon>Metazoa</taxon>
        <taxon>Chordata</taxon>
        <taxon>Craniata</taxon>
        <taxon>Vertebrata</taxon>
        <taxon>Euteleostomi</taxon>
        <taxon>Actinopterygii</taxon>
        <taxon>Neopterygii</taxon>
        <taxon>Teleostei</taxon>
        <taxon>Neoteleostei</taxon>
        <taxon>Acanthomorphata</taxon>
        <taxon>Ovalentaria</taxon>
        <taxon>Atherinomorphae</taxon>
        <taxon>Beloniformes</taxon>
        <taxon>Adrianichthyidae</taxon>
        <taxon>Oryziinae</taxon>
        <taxon>Oryzias</taxon>
    </lineage>
</organism>
<reference evidence="10" key="1">
    <citation type="submission" date="2025-08" db="UniProtKB">
        <authorList>
            <consortium name="Ensembl"/>
        </authorList>
    </citation>
    <scope>IDENTIFICATION</scope>
</reference>
<evidence type="ECO:0000256" key="3">
    <source>
        <dbReference type="ARBA" id="ARBA00022475"/>
    </source>
</evidence>
<protein>
    <submittedName>
        <fullName evidence="10">Uncharacterized LOC112140392</fullName>
    </submittedName>
</protein>
<evidence type="ECO:0000256" key="5">
    <source>
        <dbReference type="ARBA" id="ARBA00022729"/>
    </source>
</evidence>
<reference evidence="10" key="2">
    <citation type="submission" date="2025-09" db="UniProtKB">
        <authorList>
            <consortium name="Ensembl"/>
        </authorList>
    </citation>
    <scope>IDENTIFICATION</scope>
</reference>
<dbReference type="PaxDb" id="30732-ENSOMEP00000027850"/>
<evidence type="ECO:0000256" key="8">
    <source>
        <dbReference type="SAM" id="SignalP"/>
    </source>
</evidence>
<dbReference type="SUPFAM" id="SSF57302">
    <property type="entry name" value="Snake toxin-like"/>
    <property type="match status" value="2"/>
</dbReference>
<dbReference type="Proteomes" id="UP000261560">
    <property type="component" value="Unplaced"/>
</dbReference>
<accession>A0A3B3DEL9</accession>
<keyword evidence="3" id="KW-1003">Cell membrane</keyword>
<dbReference type="InterPro" id="IPR045860">
    <property type="entry name" value="Snake_toxin-like_sf"/>
</dbReference>
<feature type="chain" id="PRO_5017194249" evidence="8">
    <location>
        <begin position="19"/>
        <end position="206"/>
    </location>
</feature>
<keyword evidence="5 8" id="KW-0732">Signal</keyword>
<dbReference type="Ensembl" id="ENSOMET00000000917.1">
    <property type="protein sequence ID" value="ENSOMEP00000027850.1"/>
    <property type="gene ID" value="ENSOMEG00000010552.1"/>
</dbReference>
<dbReference type="Pfam" id="PF00087">
    <property type="entry name" value="Toxin_TOLIP"/>
    <property type="match status" value="1"/>
</dbReference>
<sequence>MHLFTLIIGIWLLPRGDTLTCLECDLAIAGTCNATHIECPSQGYQCGASREVYYGVGLKLQDVEKKTCVLPEMCGQESVNFGAFQIVQKTQCCNSTNCNSKLPEPSINPPNGKKCFSGSDLTCEGKILPCEGNEDFCVTITVETGRQTTLKGCASKLMCSKLSYVASLYEGAHVSCCKGDLCNGGITTSAGMQLVVVAIVSLALFS</sequence>
<dbReference type="InterPro" id="IPR035076">
    <property type="entry name" value="Toxin/TOLIP"/>
</dbReference>
<evidence type="ECO:0000256" key="7">
    <source>
        <dbReference type="ARBA" id="ARBA00023180"/>
    </source>
</evidence>
<keyword evidence="6" id="KW-0472">Membrane</keyword>
<evidence type="ECO:0000313" key="11">
    <source>
        <dbReference type="Proteomes" id="UP000261560"/>
    </source>
</evidence>
<dbReference type="PANTHER" id="PTHR20914:SF26">
    <property type="entry name" value="PHOSPHOLIPASE A2 INHIBITOR CNF-LIKE"/>
    <property type="match status" value="1"/>
</dbReference>
<dbReference type="SMART" id="SM00134">
    <property type="entry name" value="LU"/>
    <property type="match status" value="2"/>
</dbReference>
<dbReference type="GO" id="GO:0005886">
    <property type="term" value="C:plasma membrane"/>
    <property type="evidence" value="ECO:0007669"/>
    <property type="project" value="UniProtKB-SubCell"/>
</dbReference>
<name>A0A3B3DEL9_ORYME</name>
<evidence type="ECO:0000259" key="9">
    <source>
        <dbReference type="SMART" id="SM00134"/>
    </source>
</evidence>
<dbReference type="GO" id="GO:0005576">
    <property type="term" value="C:extracellular region"/>
    <property type="evidence" value="ECO:0007669"/>
    <property type="project" value="UniProtKB-SubCell"/>
</dbReference>
<keyword evidence="7" id="KW-0325">Glycoprotein</keyword>
<dbReference type="Pfam" id="PF00021">
    <property type="entry name" value="UPAR_LY6"/>
    <property type="match status" value="1"/>
</dbReference>